<reference evidence="3" key="1">
    <citation type="journal article" date="2019" name="Int. J. Syst. Evol. Microbiol.">
        <title>The Global Catalogue of Microorganisms (GCM) 10K type strain sequencing project: providing services to taxonomists for standard genome sequencing and annotation.</title>
        <authorList>
            <consortium name="The Broad Institute Genomics Platform"/>
            <consortium name="The Broad Institute Genome Sequencing Center for Infectious Disease"/>
            <person name="Wu L."/>
            <person name="Ma J."/>
        </authorList>
    </citation>
    <scope>NUCLEOTIDE SEQUENCE [LARGE SCALE GENOMIC DNA]</scope>
    <source>
        <strain evidence="3">JCM 16365</strain>
    </source>
</reference>
<dbReference type="Pfam" id="PF13672">
    <property type="entry name" value="PP2C_2"/>
    <property type="match status" value="1"/>
</dbReference>
<proteinExistence type="predicted"/>
<name>A0ABN3PA71_9MICO</name>
<dbReference type="InterPro" id="IPR001932">
    <property type="entry name" value="PPM-type_phosphatase-like_dom"/>
</dbReference>
<evidence type="ECO:0000313" key="2">
    <source>
        <dbReference type="EMBL" id="GAA2574748.1"/>
    </source>
</evidence>
<dbReference type="CDD" id="cd00143">
    <property type="entry name" value="PP2Cc"/>
    <property type="match status" value="1"/>
</dbReference>
<comment type="caution">
    <text evidence="2">The sequence shown here is derived from an EMBL/GenBank/DDBJ whole genome shotgun (WGS) entry which is preliminary data.</text>
</comment>
<dbReference type="Proteomes" id="UP001500274">
    <property type="component" value="Unassembled WGS sequence"/>
</dbReference>
<accession>A0ABN3PA71</accession>
<dbReference type="SMART" id="SM00332">
    <property type="entry name" value="PP2Cc"/>
    <property type="match status" value="1"/>
</dbReference>
<dbReference type="SUPFAM" id="SSF81606">
    <property type="entry name" value="PP2C-like"/>
    <property type="match status" value="1"/>
</dbReference>
<dbReference type="PROSITE" id="PS51746">
    <property type="entry name" value="PPM_2"/>
    <property type="match status" value="1"/>
</dbReference>
<feature type="domain" description="PPM-type phosphatase" evidence="1">
    <location>
        <begin position="6"/>
        <end position="235"/>
    </location>
</feature>
<organism evidence="2 3">
    <name type="scientific">Microbacterium binotii</name>
    <dbReference type="NCBI Taxonomy" id="462710"/>
    <lineage>
        <taxon>Bacteria</taxon>
        <taxon>Bacillati</taxon>
        <taxon>Actinomycetota</taxon>
        <taxon>Actinomycetes</taxon>
        <taxon>Micrococcales</taxon>
        <taxon>Microbacteriaceae</taxon>
        <taxon>Microbacterium</taxon>
    </lineage>
</organism>
<evidence type="ECO:0000313" key="3">
    <source>
        <dbReference type="Proteomes" id="UP001500274"/>
    </source>
</evidence>
<protein>
    <recommendedName>
        <fullName evidence="1">PPM-type phosphatase domain-containing protein</fullName>
    </recommendedName>
</protein>
<gene>
    <name evidence="2" type="ORF">GCM10009862_12310</name>
</gene>
<dbReference type="Gene3D" id="3.60.40.10">
    <property type="entry name" value="PPM-type phosphatase domain"/>
    <property type="match status" value="1"/>
</dbReference>
<evidence type="ECO:0000259" key="1">
    <source>
        <dbReference type="PROSITE" id="PS51746"/>
    </source>
</evidence>
<dbReference type="RefSeq" id="WP_344227784.1">
    <property type="nucleotide sequence ID" value="NZ_BAAARI010000009.1"/>
</dbReference>
<dbReference type="EMBL" id="BAAARI010000009">
    <property type="protein sequence ID" value="GAA2574748.1"/>
    <property type="molecule type" value="Genomic_DNA"/>
</dbReference>
<sequence length="263" mass="27634">MPIRLTAAAVSDIGRYRTSNQDAAFTASWGAAVADGVGGGPSGDLASAAFVHRLVPSPLAATDAEQLLVQIREANWDLRAHVQRDPSLQGMATTFTGVFVAPEDRLLLAHTGDSRAYLLRHAQLRRETRDDSYVQALVDSGLLTPEAAASHPRRNIITASLGGGEEDVVSIAERDSVIGDRWLLCSDGVSDYLDDEEIGLTLLRHRGVADAAAALVALALDSGSRDNVTAVVCDVLDGDAAAEPATFSGSAGELFQENLDVSA</sequence>
<keyword evidence="3" id="KW-1185">Reference proteome</keyword>
<dbReference type="InterPro" id="IPR036457">
    <property type="entry name" value="PPM-type-like_dom_sf"/>
</dbReference>
<dbReference type="SMART" id="SM00331">
    <property type="entry name" value="PP2C_SIG"/>
    <property type="match status" value="1"/>
</dbReference>